<dbReference type="InParanoid" id="B7GBV1"/>
<evidence type="ECO:0000313" key="4">
    <source>
        <dbReference type="Proteomes" id="UP000000759"/>
    </source>
</evidence>
<dbReference type="GeneID" id="7198351"/>
<dbReference type="Proteomes" id="UP000000759">
    <property type="component" value="Chromosome 24"/>
</dbReference>
<proteinExistence type="predicted"/>
<name>B7GBV1_PHATC</name>
<organism evidence="3 4">
    <name type="scientific">Phaeodactylum tricornutum (strain CCAP 1055/1)</name>
    <dbReference type="NCBI Taxonomy" id="556484"/>
    <lineage>
        <taxon>Eukaryota</taxon>
        <taxon>Sar</taxon>
        <taxon>Stramenopiles</taxon>
        <taxon>Ochrophyta</taxon>
        <taxon>Bacillariophyta</taxon>
        <taxon>Bacillariophyceae</taxon>
        <taxon>Bacillariophycidae</taxon>
        <taxon>Naviculales</taxon>
        <taxon>Phaeodactylaceae</taxon>
        <taxon>Phaeodactylum</taxon>
    </lineage>
</organism>
<feature type="transmembrane region" description="Helical" evidence="2">
    <location>
        <begin position="21"/>
        <end position="41"/>
    </location>
</feature>
<sequence>MSEPRSRSVTAWNVNQTRGKASRLFVLVVCWIVSFAIWELAKSFHATSVASINSATSTTREKIKQLIVRNETVTSTVANTLIAEPQYHASSLGPNASMPTTLHNETADDNFSDSQRNQSGIHAVMFSKYPAPIVSEDDIRQAHMFVENRKSAYNTLQLDYRWQLRGVGYLYTTLRMVLLATLAPSNPFVGRKQRIVIQNVFNQTYTQTECEKLTLWVRVNGPEIFAGAAQAVQPTSGTSCYWTFEYDLNVPGSYSVDVKVLLWNGQAPIGGTQDGQCDASEGAPTSSTVQQFGPRHDGFQGFKMYSVTPMCCEVCTRTPYSPPRTVQVHQWV</sequence>
<dbReference type="RefSeq" id="XP_002184593.1">
    <property type="nucleotide sequence ID" value="XM_002184557.1"/>
</dbReference>
<dbReference type="EMBL" id="CM000626">
    <property type="protein sequence ID" value="EEC43992.1"/>
    <property type="molecule type" value="Genomic_DNA"/>
</dbReference>
<evidence type="ECO:0000256" key="2">
    <source>
        <dbReference type="SAM" id="Phobius"/>
    </source>
</evidence>
<keyword evidence="2" id="KW-0472">Membrane</keyword>
<keyword evidence="2" id="KW-0812">Transmembrane</keyword>
<dbReference type="KEGG" id="pti:PHATRDRAFT_49775"/>
<evidence type="ECO:0000313" key="3">
    <source>
        <dbReference type="EMBL" id="EEC43992.1"/>
    </source>
</evidence>
<gene>
    <name evidence="3" type="ORF">PHATRDRAFT_49775</name>
</gene>
<accession>B7GBV1</accession>
<dbReference type="OrthoDB" id="211168at2759"/>
<dbReference type="HOGENOM" id="CLU_380576_0_0_1"/>
<evidence type="ECO:0000256" key="1">
    <source>
        <dbReference type="SAM" id="MobiDB-lite"/>
    </source>
</evidence>
<reference evidence="4" key="2">
    <citation type="submission" date="2008-08" db="EMBL/GenBank/DDBJ databases">
        <authorList>
            <consortium name="Diatom Consortium"/>
            <person name="Grigoriev I."/>
            <person name="Grimwood J."/>
            <person name="Kuo A."/>
            <person name="Otillar R.P."/>
            <person name="Salamov A."/>
            <person name="Detter J.C."/>
            <person name="Lindquist E."/>
            <person name="Shapiro H."/>
            <person name="Lucas S."/>
            <person name="Glavina del Rio T."/>
            <person name="Pitluck S."/>
            <person name="Rokhsar D."/>
            <person name="Bowler C."/>
        </authorList>
    </citation>
    <scope>GENOME REANNOTATION</scope>
    <source>
        <strain evidence="4">CCAP 1055/1</strain>
    </source>
</reference>
<keyword evidence="4" id="KW-1185">Reference proteome</keyword>
<feature type="region of interest" description="Disordered" evidence="1">
    <location>
        <begin position="272"/>
        <end position="293"/>
    </location>
</feature>
<reference evidence="3 4" key="1">
    <citation type="journal article" date="2008" name="Nature">
        <title>The Phaeodactylum genome reveals the evolutionary history of diatom genomes.</title>
        <authorList>
            <person name="Bowler C."/>
            <person name="Allen A.E."/>
            <person name="Badger J.H."/>
            <person name="Grimwood J."/>
            <person name="Jabbari K."/>
            <person name="Kuo A."/>
            <person name="Maheswari U."/>
            <person name="Martens C."/>
            <person name="Maumus F."/>
            <person name="Otillar R.P."/>
            <person name="Rayko E."/>
            <person name="Salamov A."/>
            <person name="Vandepoele K."/>
            <person name="Beszteri B."/>
            <person name="Gruber A."/>
            <person name="Heijde M."/>
            <person name="Katinka M."/>
            <person name="Mock T."/>
            <person name="Valentin K."/>
            <person name="Verret F."/>
            <person name="Berges J.A."/>
            <person name="Brownlee C."/>
            <person name="Cadoret J.P."/>
            <person name="Chiovitti A."/>
            <person name="Choi C.J."/>
            <person name="Coesel S."/>
            <person name="De Martino A."/>
            <person name="Detter J.C."/>
            <person name="Durkin C."/>
            <person name="Falciatore A."/>
            <person name="Fournet J."/>
            <person name="Haruta M."/>
            <person name="Huysman M.J."/>
            <person name="Jenkins B.D."/>
            <person name="Jiroutova K."/>
            <person name="Jorgensen R.E."/>
            <person name="Joubert Y."/>
            <person name="Kaplan A."/>
            <person name="Kroger N."/>
            <person name="Kroth P.G."/>
            <person name="La Roche J."/>
            <person name="Lindquist E."/>
            <person name="Lommer M."/>
            <person name="Martin-Jezequel V."/>
            <person name="Lopez P.J."/>
            <person name="Lucas S."/>
            <person name="Mangogna M."/>
            <person name="McGinnis K."/>
            <person name="Medlin L.K."/>
            <person name="Montsant A."/>
            <person name="Oudot-Le Secq M.P."/>
            <person name="Napoli C."/>
            <person name="Obornik M."/>
            <person name="Parker M.S."/>
            <person name="Petit J.L."/>
            <person name="Porcel B.M."/>
            <person name="Poulsen N."/>
            <person name="Robison M."/>
            <person name="Rychlewski L."/>
            <person name="Rynearson T.A."/>
            <person name="Schmutz J."/>
            <person name="Shapiro H."/>
            <person name="Siaut M."/>
            <person name="Stanley M."/>
            <person name="Sussman M.R."/>
            <person name="Taylor A.R."/>
            <person name="Vardi A."/>
            <person name="von Dassow P."/>
            <person name="Vyverman W."/>
            <person name="Willis A."/>
            <person name="Wyrwicz L.S."/>
            <person name="Rokhsar D.S."/>
            <person name="Weissenbach J."/>
            <person name="Armbrust E.V."/>
            <person name="Green B.R."/>
            <person name="Van de Peer Y."/>
            <person name="Grigoriev I.V."/>
        </authorList>
    </citation>
    <scope>NUCLEOTIDE SEQUENCE [LARGE SCALE GENOMIC DNA]</scope>
    <source>
        <strain evidence="3 4">CCAP 1055/1</strain>
    </source>
</reference>
<dbReference type="PaxDb" id="2850-Phatr49775"/>
<protein>
    <submittedName>
        <fullName evidence="3">Uncharacterized protein</fullName>
    </submittedName>
</protein>
<dbReference type="AlphaFoldDB" id="B7GBV1"/>
<keyword evidence="2" id="KW-1133">Transmembrane helix</keyword>